<dbReference type="InterPro" id="IPR032675">
    <property type="entry name" value="LRR_dom_sf"/>
</dbReference>
<keyword evidence="3" id="KW-0433">Leucine-rich repeat</keyword>
<evidence type="ECO:0000313" key="9">
    <source>
        <dbReference type="EMBL" id="QXI15198.1"/>
    </source>
</evidence>
<accession>A0A9E6NW44</accession>
<reference evidence="9 10" key="2">
    <citation type="journal article" date="2021" name="Microorganisms">
        <title>The Ever-Expanding Pseudomonas Genus: Description of 43 New Species and Partition of the Pseudomonas putida Group.</title>
        <authorList>
            <person name="Girard L."/>
            <person name="Lood C."/>
            <person name="Hofte M."/>
            <person name="Vandamme P."/>
            <person name="Rokni-Zadeh H."/>
            <person name="van Noort V."/>
            <person name="Lavigne R."/>
            <person name="De Mot R."/>
        </authorList>
    </citation>
    <scope>NUCLEOTIDE SEQUENCE [LARGE SCALE GENOMIC DNA]</scope>
    <source>
        <strain evidence="9 10">SWRI65</strain>
    </source>
</reference>
<feature type="domain" description="NEL" evidence="8">
    <location>
        <begin position="1235"/>
        <end position="1544"/>
    </location>
</feature>
<evidence type="ECO:0000259" key="8">
    <source>
        <dbReference type="PROSITE" id="PS52053"/>
    </source>
</evidence>
<keyword evidence="10" id="KW-1185">Reference proteome</keyword>
<evidence type="ECO:0000256" key="1">
    <source>
        <dbReference type="ARBA" id="ARBA00000900"/>
    </source>
</evidence>
<feature type="active site" description="Glycyl thioester intermediate" evidence="6">
    <location>
        <position position="1318"/>
    </location>
</feature>
<dbReference type="Proteomes" id="UP000631521">
    <property type="component" value="Chromosome"/>
</dbReference>
<dbReference type="InterPro" id="IPR029487">
    <property type="entry name" value="NEL_dom"/>
</dbReference>
<evidence type="ECO:0000256" key="7">
    <source>
        <dbReference type="SAM" id="MobiDB-lite"/>
    </source>
</evidence>
<dbReference type="EC" id="2.3.2.27" evidence="2"/>
<dbReference type="Pfam" id="PF00560">
    <property type="entry name" value="LRR_1"/>
    <property type="match status" value="1"/>
</dbReference>
<evidence type="ECO:0000256" key="5">
    <source>
        <dbReference type="ARBA" id="ARBA00023026"/>
    </source>
</evidence>
<dbReference type="InterPro" id="IPR003591">
    <property type="entry name" value="Leu-rich_rpt_typical-subtyp"/>
</dbReference>
<comment type="PTM">
    <text evidence="6">Ubiquitinated in the presence of host E1 ubiquitin-activating enzyme, E2 ubiquitin-conjugating enzyme and ubiquitin.</text>
</comment>
<keyword evidence="4" id="KW-0677">Repeat</keyword>
<proteinExistence type="inferred from homology"/>
<keyword evidence="6" id="KW-0808">Transferase</keyword>
<dbReference type="GO" id="GO:0005576">
    <property type="term" value="C:extracellular region"/>
    <property type="evidence" value="ECO:0007669"/>
    <property type="project" value="UniProtKB-UniRule"/>
</dbReference>
<keyword evidence="5" id="KW-0843">Virulence</keyword>
<dbReference type="Gene3D" id="1.20.58.360">
    <property type="entry name" value="Shigella T3SS effector IpaH defines"/>
    <property type="match status" value="1"/>
</dbReference>
<feature type="compositionally biased region" description="Basic and acidic residues" evidence="7">
    <location>
        <begin position="28"/>
        <end position="38"/>
    </location>
</feature>
<gene>
    <name evidence="9" type="ORF">HU739_014835</name>
</gene>
<evidence type="ECO:0000256" key="6">
    <source>
        <dbReference type="PROSITE-ProRule" id="PRU01398"/>
    </source>
</evidence>
<comment type="catalytic activity">
    <reaction evidence="1">
        <text>S-ubiquitinyl-[E2 ubiquitin-conjugating enzyme]-L-cysteine + [acceptor protein]-L-lysine = [E2 ubiquitin-conjugating enzyme]-L-cysteine + N(6)-ubiquitinyl-[acceptor protein]-L-lysine.</text>
        <dbReference type="EC" id="2.3.2.27"/>
    </reaction>
</comment>
<protein>
    <recommendedName>
        <fullName evidence="2">RING-type E3 ubiquitin transferase</fullName>
        <ecNumber evidence="2">2.3.2.27</ecNumber>
    </recommendedName>
</protein>
<dbReference type="GO" id="GO:0016567">
    <property type="term" value="P:protein ubiquitination"/>
    <property type="evidence" value="ECO:0007669"/>
    <property type="project" value="InterPro"/>
</dbReference>
<dbReference type="PANTHER" id="PTHR48051:SF42">
    <property type="entry name" value="LEUCINE-RICH REPEAT-CONTAINING PROTEIN 18-LIKE"/>
    <property type="match status" value="1"/>
</dbReference>
<evidence type="ECO:0000256" key="2">
    <source>
        <dbReference type="ARBA" id="ARBA00012483"/>
    </source>
</evidence>
<keyword evidence="6" id="KW-1035">Host cytoplasm</keyword>
<dbReference type="InterPro" id="IPR001611">
    <property type="entry name" value="Leu-rich_rpt"/>
</dbReference>
<evidence type="ECO:0000313" key="10">
    <source>
        <dbReference type="Proteomes" id="UP000631521"/>
    </source>
</evidence>
<dbReference type="PROSITE" id="PS51450">
    <property type="entry name" value="LRR"/>
    <property type="match status" value="2"/>
</dbReference>
<feature type="compositionally biased region" description="Low complexity" evidence="7">
    <location>
        <begin position="10"/>
        <end position="25"/>
    </location>
</feature>
<dbReference type="SMART" id="SM00369">
    <property type="entry name" value="LRR_TYP"/>
    <property type="match status" value="9"/>
</dbReference>
<dbReference type="GO" id="GO:0005737">
    <property type="term" value="C:cytoplasm"/>
    <property type="evidence" value="ECO:0007669"/>
    <property type="project" value="TreeGrafter"/>
</dbReference>
<feature type="region of interest" description="Disordered" evidence="7">
    <location>
        <begin position="1527"/>
        <end position="1549"/>
    </location>
</feature>
<comment type="similarity">
    <text evidence="6">Belongs to the LRR-containing bacterial E3 ligase family.</text>
</comment>
<dbReference type="Pfam" id="PF14496">
    <property type="entry name" value="NEL"/>
    <property type="match status" value="1"/>
</dbReference>
<dbReference type="Gene3D" id="3.80.10.10">
    <property type="entry name" value="Ribonuclease Inhibitor"/>
    <property type="match status" value="3"/>
</dbReference>
<dbReference type="SMART" id="SM00364">
    <property type="entry name" value="LRR_BAC"/>
    <property type="match status" value="4"/>
</dbReference>
<keyword evidence="6" id="KW-0964">Secreted</keyword>
<evidence type="ECO:0000256" key="4">
    <source>
        <dbReference type="ARBA" id="ARBA00022737"/>
    </source>
</evidence>
<keyword evidence="6" id="KW-0833">Ubl conjugation pathway</keyword>
<dbReference type="EMBL" id="CP077091">
    <property type="protein sequence ID" value="QXI15198.1"/>
    <property type="molecule type" value="Genomic_DNA"/>
</dbReference>
<sequence>MKVKNKPPVRETTTVEVSPSVTTRPIPHSREFDPHARTDTGSLAISRENLPTSTRTANEAELDAILPAPRVTVNEFDPPAQPPATPAPQPLEHYRVPATARLPAPDERGLRTFKGRHYVDLPDGLVVQVATDAQTGLVRATLANERLPSGPELVRDAISGRWEVRSDLEPILFPLSASRLEAFRTALDFTGVEPGGDGTFHHDNKLYVVIGEHAYQVLHDADSSSPSVPVLRIVRTEDPVAHDEGNRYVASRPGRSQAIVRDPRDGWVGVNVAGVGGMRRGEPQRTLSQRLADRFATLANRLHSPESRVRKLFPTFDEQQIAAYVRSLGDDVAGALTRREADYKTLKNALQDWTGTNAQSPAIKAWAQRVALEIKRCWRHETGAILKLTGASATLPALTADFSHVRTLELNGILWSGTGETFLNGFSGLQRLSITDCGLDKLPAAMTGMPDLQTLDLHANRLELDEQSAAALGTMVTLEHIDLSANPLGRHPDFSAMSRLKTLNLRSTQLEQWPIGLTQHSGLERLDLRDNLLREVPEALVAPAADQFERIYRINAVTLIERNDFPAGYWKTLEAFWQRVAAAPSHPGIDPLPGAFRLDSDIPEVAIVQRLYPDKTPQEARAYLIALGDDADTLLAQRIEQLDLLESQLQGYVAAQETGTASGSPGETSARRVARIIKACWLDDSVQTLRITAGSGPLPALTLDFSHVKRLDLLSITWSDDADTFLGNFANLEQLSINQCGLKTLPAVVGGMHSLRRLDLSANRIELDEPGAATLSALSRLTIIDLSHNPSLDLCPDFSAMAGLISVNMNNTGIRHWPTGLEDKSALTGLDLRNNRLREVPGHLLEPTLEKMPGIARINGATLLLGNDFPSDYWRHFDAYWRQLSDAYPELMDPLRPDAFDSENSLAQRYKKLFPAKSIKACREFLWNLEADSVNGRLEALEQEFGQLKSQLDDWVFSGGGNRQRYVRANQLQINAQTRNDRTAARDRIIACWRRETAQKHAVDGTPIGLELDLSGLILPTLPDLSIDFSHVGSLNLARMNLAESPEGFLTRFRHLRWLDMSNNRLRELPPAVGEMHAMTRLFLHGNQLQLTDETAAILAGRVTLRALWLNNNPQLGVLPDFSQITDMRSIDLSTTGISSWPRGLFDQPLLDSINLSHNRITTIPDFVTAPPADRLAQSVRANNSTRVTNNPLVDTTAAQLAGYVQRLRDAGLALNRGPNLVTSSQLVARQPDRNPLELREQWISGLSADEVTARRAQWRMLRELEGSDGFFNIIESRSGHADFRRQVWEVIDVMTDNDAQSRALRRELFDRACEAGCTDLAAATFTDLQILAVTHKARMQARQDKNGAPLVTLSRGLFRLKQVDDIAAAHVASSRLIINDPATSEAQRNVHRRRIRDQHEVTMAYRFGLKDRLQLPFQPQALTFILMAEVTPGMLEVAYNKVIVLNDSPEEFQALVSMDFWQDFVIYKYQTQFEASRQPFQDRQAALDSQYAQEQLTEAQYIAQTNDGQAQLAIAEAALIQELTRQELQPRTTVETSPADESAAQTPA</sequence>
<evidence type="ECO:0000256" key="3">
    <source>
        <dbReference type="ARBA" id="ARBA00022614"/>
    </source>
</evidence>
<dbReference type="SUPFAM" id="SSF52058">
    <property type="entry name" value="L domain-like"/>
    <property type="match status" value="1"/>
</dbReference>
<name>A0A9E6NW44_9PSED</name>
<dbReference type="GO" id="GO:0061630">
    <property type="term" value="F:ubiquitin protein ligase activity"/>
    <property type="evidence" value="ECO:0007669"/>
    <property type="project" value="UniProtKB-EC"/>
</dbReference>
<reference evidence="9 10" key="1">
    <citation type="journal article" date="2020" name="Microorganisms">
        <title>Reliable Identification of Environmental Pseudomonas Isolates Using the rpoD Gene.</title>
        <authorList>
            <consortium name="The Broad Institute Genome Sequencing Platform"/>
            <person name="Girard L."/>
            <person name="Lood C."/>
            <person name="Rokni-Zadeh H."/>
            <person name="van Noort V."/>
            <person name="Lavigne R."/>
            <person name="De Mot R."/>
        </authorList>
    </citation>
    <scope>NUCLEOTIDE SEQUENCE [LARGE SCALE GENOMIC DNA]</scope>
    <source>
        <strain evidence="9 10">SWRI65</strain>
    </source>
</reference>
<dbReference type="KEGG" id="phv:HU739_014835"/>
<dbReference type="PROSITE" id="PS52053">
    <property type="entry name" value="NEL"/>
    <property type="match status" value="1"/>
</dbReference>
<keyword evidence="6" id="KW-0832">Ubl conjugation</keyword>
<feature type="compositionally biased region" description="Polar residues" evidence="7">
    <location>
        <begin position="1527"/>
        <end position="1537"/>
    </location>
</feature>
<organism evidence="9 10">
    <name type="scientific">Pseudomonas hamedanensis</name>
    <dbReference type="NCBI Taxonomy" id="2745504"/>
    <lineage>
        <taxon>Bacteria</taxon>
        <taxon>Pseudomonadati</taxon>
        <taxon>Pseudomonadota</taxon>
        <taxon>Gammaproteobacteria</taxon>
        <taxon>Pseudomonadales</taxon>
        <taxon>Pseudomonadaceae</taxon>
        <taxon>Pseudomonas</taxon>
    </lineage>
</organism>
<dbReference type="InterPro" id="IPR050216">
    <property type="entry name" value="LRR_domain-containing"/>
</dbReference>
<feature type="region of interest" description="Disordered" evidence="7">
    <location>
        <begin position="1"/>
        <end position="46"/>
    </location>
</feature>
<dbReference type="PANTHER" id="PTHR48051">
    <property type="match status" value="1"/>
</dbReference>